<evidence type="ECO:0000313" key="2">
    <source>
        <dbReference type="WBParaSite" id="sdigi.contig250.g6677.t1"/>
    </source>
</evidence>
<dbReference type="AlphaFoldDB" id="A0A915PRB1"/>
<evidence type="ECO:0000313" key="1">
    <source>
        <dbReference type="Proteomes" id="UP000887581"/>
    </source>
</evidence>
<accession>A0A915PRB1</accession>
<sequence length="91" mass="9993">MLGDGRIAYYAGKEGNQEQVCVTEILPDETLHLSLFVGTTSESTAYERIRNQLLPVIPDSQTTTPSMTASRLSSQTTSFILLALLLFIISK</sequence>
<keyword evidence="1" id="KW-1185">Reference proteome</keyword>
<name>A0A915PRB1_9BILA</name>
<protein>
    <submittedName>
        <fullName evidence="2">Uncharacterized protein</fullName>
    </submittedName>
</protein>
<dbReference type="Proteomes" id="UP000887581">
    <property type="component" value="Unplaced"/>
</dbReference>
<dbReference type="WBParaSite" id="sdigi.contig250.g6677.t1">
    <property type="protein sequence ID" value="sdigi.contig250.g6677.t1"/>
    <property type="gene ID" value="sdigi.contig250.g6677"/>
</dbReference>
<proteinExistence type="predicted"/>
<reference evidence="2" key="1">
    <citation type="submission" date="2022-11" db="UniProtKB">
        <authorList>
            <consortium name="WormBaseParasite"/>
        </authorList>
    </citation>
    <scope>IDENTIFICATION</scope>
</reference>
<organism evidence="1 2">
    <name type="scientific">Setaria digitata</name>
    <dbReference type="NCBI Taxonomy" id="48799"/>
    <lineage>
        <taxon>Eukaryota</taxon>
        <taxon>Metazoa</taxon>
        <taxon>Ecdysozoa</taxon>
        <taxon>Nematoda</taxon>
        <taxon>Chromadorea</taxon>
        <taxon>Rhabditida</taxon>
        <taxon>Spirurina</taxon>
        <taxon>Spiruromorpha</taxon>
        <taxon>Filarioidea</taxon>
        <taxon>Setariidae</taxon>
        <taxon>Setaria</taxon>
    </lineage>
</organism>